<dbReference type="SUPFAM" id="SSF158446">
    <property type="entry name" value="IVS-encoded protein-like"/>
    <property type="match status" value="1"/>
</dbReference>
<gene>
    <name evidence="1" type="ORF">DFO77_10961</name>
</gene>
<dbReference type="InterPro" id="IPR036583">
    <property type="entry name" value="23S_rRNA_IVS_sf"/>
</dbReference>
<dbReference type="InterPro" id="IPR012657">
    <property type="entry name" value="23S_rRNA-intervening_sequence"/>
</dbReference>
<accession>A0A368V4L4</accession>
<proteinExistence type="predicted"/>
<dbReference type="PANTHER" id="PTHR38471">
    <property type="entry name" value="FOUR HELIX BUNDLE PROTEIN"/>
    <property type="match status" value="1"/>
</dbReference>
<dbReference type="Gene3D" id="1.20.1440.60">
    <property type="entry name" value="23S rRNA-intervening sequence"/>
    <property type="match status" value="1"/>
</dbReference>
<dbReference type="RefSeq" id="WP_114436931.1">
    <property type="nucleotide sequence ID" value="NZ_QPIZ01000009.1"/>
</dbReference>
<dbReference type="CDD" id="cd16377">
    <property type="entry name" value="23S_rRNA_IVP_like"/>
    <property type="match status" value="1"/>
</dbReference>
<name>A0A368V4L4_9BACT</name>
<protein>
    <submittedName>
        <fullName evidence="1">Four helix bundle protein</fullName>
    </submittedName>
</protein>
<reference evidence="1 2" key="1">
    <citation type="submission" date="2018-07" db="EMBL/GenBank/DDBJ databases">
        <title>Freshwater and sediment microbial communities from various areas in North America, analyzing microbe dynamics in response to fracking.</title>
        <authorList>
            <person name="Lamendella R."/>
        </authorList>
    </citation>
    <scope>NUCLEOTIDE SEQUENCE [LARGE SCALE GENOMIC DNA]</scope>
    <source>
        <strain evidence="1 2">160A</strain>
    </source>
</reference>
<comment type="caution">
    <text evidence="1">The sequence shown here is derived from an EMBL/GenBank/DDBJ whole genome shotgun (WGS) entry which is preliminary data.</text>
</comment>
<dbReference type="Proteomes" id="UP000252733">
    <property type="component" value="Unassembled WGS sequence"/>
</dbReference>
<keyword evidence="2" id="KW-1185">Reference proteome</keyword>
<sequence length="122" mass="14241">MKKFNSFKDLLVWQKSMNLTVAAYSSIKKLPQIENFGLISQMQRSVVSVPSNIAEGYGRNQTRDFIRFLQISMGSLYELQTQMEICYRLAYIEKKEYDNFDHDSVEIAKMLSALIRKLKESL</sequence>
<dbReference type="NCBIfam" id="TIGR02436">
    <property type="entry name" value="four helix bundle protein"/>
    <property type="match status" value="1"/>
</dbReference>
<dbReference type="PANTHER" id="PTHR38471:SF2">
    <property type="entry name" value="FOUR HELIX BUNDLE PROTEIN"/>
    <property type="match status" value="1"/>
</dbReference>
<evidence type="ECO:0000313" key="1">
    <source>
        <dbReference type="EMBL" id="RCW36097.1"/>
    </source>
</evidence>
<dbReference type="AlphaFoldDB" id="A0A368V4L4"/>
<dbReference type="EMBL" id="QPIZ01000009">
    <property type="protein sequence ID" value="RCW36097.1"/>
    <property type="molecule type" value="Genomic_DNA"/>
</dbReference>
<evidence type="ECO:0000313" key="2">
    <source>
        <dbReference type="Proteomes" id="UP000252733"/>
    </source>
</evidence>
<dbReference type="Pfam" id="PF05635">
    <property type="entry name" value="23S_rRNA_IVP"/>
    <property type="match status" value="1"/>
</dbReference>
<organism evidence="1 2">
    <name type="scientific">Marinilabilia salmonicolor</name>
    <dbReference type="NCBI Taxonomy" id="989"/>
    <lineage>
        <taxon>Bacteria</taxon>
        <taxon>Pseudomonadati</taxon>
        <taxon>Bacteroidota</taxon>
        <taxon>Bacteroidia</taxon>
        <taxon>Marinilabiliales</taxon>
        <taxon>Marinilabiliaceae</taxon>
        <taxon>Marinilabilia</taxon>
    </lineage>
</organism>